<dbReference type="AlphaFoldDB" id="A0A517U2N3"/>
<evidence type="ECO:0000256" key="3">
    <source>
        <dbReference type="ARBA" id="ARBA00023027"/>
    </source>
</evidence>
<dbReference type="NCBIfam" id="TIGR00557">
    <property type="entry name" value="pdxA"/>
    <property type="match status" value="1"/>
</dbReference>
<sequence length="355" mass="37083">MADAAQKPLLAITLGDPAGVGPEVVVRAWSDPRVHEVCRPVALGHPEILRRAVALTGSSARVEVIDSVSTIAQLGLDPSDPFRIPCLPVGSDDVLDAPPAKLDARSGQAAYEAVVLATRRSIAGQFAGLVTAPLSKAALHAAGHHYPGHTELLAELCGVDDFAMMLYLPKSELPDSRAGLGVVHATLHCSLRSVPGQLNPGLIAAKCRLANILMRDGFGLADPRIGVCALNPHAGEEELFGNEENLIISPAVGMARAAGIAAVGPLPADTLLVRARDGEFDAVVAMYHDQGHIALKLLAMHRAVNITLGLPIVRTSAAHGTAFDRAWQGSAEGSGMIAAILAAAELARREFRFVS</sequence>
<dbReference type="Gene3D" id="3.40.718.10">
    <property type="entry name" value="Isopropylmalate Dehydrogenase"/>
    <property type="match status" value="1"/>
</dbReference>
<gene>
    <name evidence="4" type="primary">pdxA</name>
    <name evidence="4" type="ORF">I41_40930</name>
</gene>
<evidence type="ECO:0000313" key="4">
    <source>
        <dbReference type="EMBL" id="QDT74889.1"/>
    </source>
</evidence>
<dbReference type="KEGG" id="llh:I41_40930"/>
<dbReference type="Proteomes" id="UP000317909">
    <property type="component" value="Chromosome"/>
</dbReference>
<dbReference type="GO" id="GO:0051287">
    <property type="term" value="F:NAD binding"/>
    <property type="evidence" value="ECO:0007669"/>
    <property type="project" value="InterPro"/>
</dbReference>
<dbReference type="GO" id="GO:0046872">
    <property type="term" value="F:metal ion binding"/>
    <property type="evidence" value="ECO:0007669"/>
    <property type="project" value="UniProtKB-KW"/>
</dbReference>
<accession>A0A517U2N3</accession>
<keyword evidence="1" id="KW-0479">Metal-binding</keyword>
<dbReference type="SUPFAM" id="SSF53659">
    <property type="entry name" value="Isocitrate/Isopropylmalate dehydrogenase-like"/>
    <property type="match status" value="1"/>
</dbReference>
<dbReference type="PANTHER" id="PTHR30004:SF6">
    <property type="entry name" value="D-THREONATE 4-PHOSPHATE DEHYDROGENASE"/>
    <property type="match status" value="1"/>
</dbReference>
<dbReference type="OrthoDB" id="9801783at2"/>
<name>A0A517U2N3_9BACT</name>
<keyword evidence="2 4" id="KW-0560">Oxidoreductase</keyword>
<evidence type="ECO:0000313" key="5">
    <source>
        <dbReference type="Proteomes" id="UP000317909"/>
    </source>
</evidence>
<organism evidence="4 5">
    <name type="scientific">Lacipirellula limnantheis</name>
    <dbReference type="NCBI Taxonomy" id="2528024"/>
    <lineage>
        <taxon>Bacteria</taxon>
        <taxon>Pseudomonadati</taxon>
        <taxon>Planctomycetota</taxon>
        <taxon>Planctomycetia</taxon>
        <taxon>Pirellulales</taxon>
        <taxon>Lacipirellulaceae</taxon>
        <taxon>Lacipirellula</taxon>
    </lineage>
</organism>
<evidence type="ECO:0000256" key="1">
    <source>
        <dbReference type="ARBA" id="ARBA00022723"/>
    </source>
</evidence>
<dbReference type="InterPro" id="IPR005255">
    <property type="entry name" value="PdxA_fam"/>
</dbReference>
<dbReference type="Pfam" id="PF04166">
    <property type="entry name" value="PdxA"/>
    <property type="match status" value="1"/>
</dbReference>
<keyword evidence="5" id="KW-1185">Reference proteome</keyword>
<dbReference type="PANTHER" id="PTHR30004">
    <property type="entry name" value="4-HYDROXYTHREONINE-4-PHOSPHATE DEHYDROGENASE"/>
    <property type="match status" value="1"/>
</dbReference>
<evidence type="ECO:0000256" key="2">
    <source>
        <dbReference type="ARBA" id="ARBA00023002"/>
    </source>
</evidence>
<protein>
    <submittedName>
        <fullName evidence="4">4-hydroxythreonine-4-phosphate dehydrogenase</fullName>
        <ecNumber evidence="4">1.1.1.262</ecNumber>
    </submittedName>
</protein>
<dbReference type="GO" id="GO:0050570">
    <property type="term" value="F:4-hydroxythreonine-4-phosphate dehydrogenase activity"/>
    <property type="evidence" value="ECO:0007669"/>
    <property type="project" value="UniProtKB-EC"/>
</dbReference>
<dbReference type="EC" id="1.1.1.262" evidence="4"/>
<dbReference type="RefSeq" id="WP_145434603.1">
    <property type="nucleotide sequence ID" value="NZ_CP036339.1"/>
</dbReference>
<proteinExistence type="predicted"/>
<reference evidence="4 5" key="1">
    <citation type="submission" date="2019-02" db="EMBL/GenBank/DDBJ databases">
        <title>Deep-cultivation of Planctomycetes and their phenomic and genomic characterization uncovers novel biology.</title>
        <authorList>
            <person name="Wiegand S."/>
            <person name="Jogler M."/>
            <person name="Boedeker C."/>
            <person name="Pinto D."/>
            <person name="Vollmers J."/>
            <person name="Rivas-Marin E."/>
            <person name="Kohn T."/>
            <person name="Peeters S.H."/>
            <person name="Heuer A."/>
            <person name="Rast P."/>
            <person name="Oberbeckmann S."/>
            <person name="Bunk B."/>
            <person name="Jeske O."/>
            <person name="Meyerdierks A."/>
            <person name="Storesund J.E."/>
            <person name="Kallscheuer N."/>
            <person name="Luecker S."/>
            <person name="Lage O.M."/>
            <person name="Pohl T."/>
            <person name="Merkel B.J."/>
            <person name="Hornburger P."/>
            <person name="Mueller R.-W."/>
            <person name="Bruemmer F."/>
            <person name="Labrenz M."/>
            <person name="Spormann A.M."/>
            <person name="Op den Camp H."/>
            <person name="Overmann J."/>
            <person name="Amann R."/>
            <person name="Jetten M.S.M."/>
            <person name="Mascher T."/>
            <person name="Medema M.H."/>
            <person name="Devos D.P."/>
            <person name="Kaster A.-K."/>
            <person name="Ovreas L."/>
            <person name="Rohde M."/>
            <person name="Galperin M.Y."/>
            <person name="Jogler C."/>
        </authorList>
    </citation>
    <scope>NUCLEOTIDE SEQUENCE [LARGE SCALE GENOMIC DNA]</scope>
    <source>
        <strain evidence="4 5">I41</strain>
    </source>
</reference>
<keyword evidence="3" id="KW-0520">NAD</keyword>
<dbReference type="EMBL" id="CP036339">
    <property type="protein sequence ID" value="QDT74889.1"/>
    <property type="molecule type" value="Genomic_DNA"/>
</dbReference>